<protein>
    <recommendedName>
        <fullName evidence="3">DUF3010 family protein</fullName>
    </recommendedName>
</protein>
<dbReference type="Pfam" id="PF11215">
    <property type="entry name" value="DUF3010"/>
    <property type="match status" value="1"/>
</dbReference>
<dbReference type="EMBL" id="FNEH01000046">
    <property type="protein sequence ID" value="SDJ34186.1"/>
    <property type="molecule type" value="Genomic_DNA"/>
</dbReference>
<dbReference type="AlphaFoldDB" id="A0A1G8SYE0"/>
<gene>
    <name evidence="1" type="ORF">SAMN04515654_1466</name>
</gene>
<evidence type="ECO:0008006" key="3">
    <source>
        <dbReference type="Google" id="ProtNLM"/>
    </source>
</evidence>
<dbReference type="RefSeq" id="WP_089717814.1">
    <property type="nucleotide sequence ID" value="NZ_FNEH01000046.1"/>
</dbReference>
<dbReference type="InterPro" id="IPR021378">
    <property type="entry name" value="DUF3010"/>
</dbReference>
<proteinExistence type="predicted"/>
<sequence length="139" mass="15668">MSKNVCGIQIKGSEAIFIILTGNKSDFEICNTAFNKLELEDSTQQSQIHSFRQAVSSLFKNHNISKLGIKSRPTGGKVQGGAASFIIEGIIQTLDTTAEIIHYATLASYYKKNPYEVKKHDIYKYQYDAFKVAYYLLEE</sequence>
<reference evidence="1 2" key="1">
    <citation type="submission" date="2016-10" db="EMBL/GenBank/DDBJ databases">
        <authorList>
            <person name="de Groot N.N."/>
        </authorList>
    </citation>
    <scope>NUCLEOTIDE SEQUENCE [LARGE SCALE GENOMIC DNA]</scope>
    <source>
        <strain evidence="1 2">WG7</strain>
    </source>
</reference>
<evidence type="ECO:0000313" key="2">
    <source>
        <dbReference type="Proteomes" id="UP000198945"/>
    </source>
</evidence>
<organism evidence="1 2">
    <name type="scientific">Halanaerobium congolense</name>
    <dbReference type="NCBI Taxonomy" id="54121"/>
    <lineage>
        <taxon>Bacteria</taxon>
        <taxon>Bacillati</taxon>
        <taxon>Bacillota</taxon>
        <taxon>Clostridia</taxon>
        <taxon>Halanaerobiales</taxon>
        <taxon>Halanaerobiaceae</taxon>
        <taxon>Halanaerobium</taxon>
    </lineage>
</organism>
<dbReference type="Proteomes" id="UP000198945">
    <property type="component" value="Unassembled WGS sequence"/>
</dbReference>
<evidence type="ECO:0000313" key="1">
    <source>
        <dbReference type="EMBL" id="SDJ34186.1"/>
    </source>
</evidence>
<accession>A0A1G8SYE0</accession>
<name>A0A1G8SYE0_9FIRM</name>